<dbReference type="Pfam" id="PF08732">
    <property type="entry name" value="HIM1"/>
    <property type="match status" value="1"/>
</dbReference>
<dbReference type="PANTHER" id="PTHR14097:SF7">
    <property type="entry name" value="OXIDOREDUCTASE HTATIP2"/>
    <property type="match status" value="1"/>
</dbReference>
<dbReference type="InterPro" id="IPR014843">
    <property type="entry name" value="Him1/Fmp52"/>
</dbReference>
<evidence type="ECO:0000313" key="8">
    <source>
        <dbReference type="Proteomes" id="UP000800096"/>
    </source>
</evidence>
<comment type="subcellular location">
    <subcellularLocation>
        <location evidence="1">Mitochondrion outer membrane</location>
        <topology evidence="1">Peripheral membrane protein</topology>
    </subcellularLocation>
</comment>
<evidence type="ECO:0000256" key="4">
    <source>
        <dbReference type="ARBA" id="ARBA00022946"/>
    </source>
</evidence>
<gene>
    <name evidence="7" type="ORF">BDU57DRAFT_523237</name>
</gene>
<name>A0A6A5QCI0_AMPQU</name>
<reference evidence="7" key="1">
    <citation type="journal article" date="2020" name="Stud. Mycol.">
        <title>101 Dothideomycetes genomes: a test case for predicting lifestyles and emergence of pathogens.</title>
        <authorList>
            <person name="Haridas S."/>
            <person name="Albert R."/>
            <person name="Binder M."/>
            <person name="Bloem J."/>
            <person name="Labutti K."/>
            <person name="Salamov A."/>
            <person name="Andreopoulos B."/>
            <person name="Baker S."/>
            <person name="Barry K."/>
            <person name="Bills G."/>
            <person name="Bluhm B."/>
            <person name="Cannon C."/>
            <person name="Castanera R."/>
            <person name="Culley D."/>
            <person name="Daum C."/>
            <person name="Ezra D."/>
            <person name="Gonzalez J."/>
            <person name="Henrissat B."/>
            <person name="Kuo A."/>
            <person name="Liang C."/>
            <person name="Lipzen A."/>
            <person name="Lutzoni F."/>
            <person name="Magnuson J."/>
            <person name="Mondo S."/>
            <person name="Nolan M."/>
            <person name="Ohm R."/>
            <person name="Pangilinan J."/>
            <person name="Park H.-J."/>
            <person name="Ramirez L."/>
            <person name="Alfaro M."/>
            <person name="Sun H."/>
            <person name="Tritt A."/>
            <person name="Yoshinaga Y."/>
            <person name="Zwiers L.-H."/>
            <person name="Turgeon B."/>
            <person name="Goodwin S."/>
            <person name="Spatafora J."/>
            <person name="Crous P."/>
            <person name="Grigoriev I."/>
        </authorList>
    </citation>
    <scope>NUCLEOTIDE SEQUENCE</scope>
    <source>
        <strain evidence="7">HMLAC05119</strain>
    </source>
</reference>
<proteinExistence type="inferred from homology"/>
<dbReference type="AlphaFoldDB" id="A0A6A5QCI0"/>
<comment type="similarity">
    <text evidence="2">Belongs to the FMP52 family.</text>
</comment>
<keyword evidence="3" id="KW-1000">Mitochondrion outer membrane</keyword>
<dbReference type="GO" id="GO:0051170">
    <property type="term" value="P:import into nucleus"/>
    <property type="evidence" value="ECO:0007669"/>
    <property type="project" value="TreeGrafter"/>
</dbReference>
<protein>
    <recommendedName>
        <fullName evidence="9">NAD dependent epimerase/dehydratase family protein-like protein</fullName>
    </recommendedName>
</protein>
<dbReference type="Proteomes" id="UP000800096">
    <property type="component" value="Unassembled WGS sequence"/>
</dbReference>
<accession>A0A6A5QCI0</accession>
<keyword evidence="4" id="KW-0809">Transit peptide</keyword>
<dbReference type="InterPro" id="IPR036291">
    <property type="entry name" value="NAD(P)-bd_dom_sf"/>
</dbReference>
<dbReference type="SUPFAM" id="SSF51735">
    <property type="entry name" value="NAD(P)-binding Rossmann-fold domains"/>
    <property type="match status" value="1"/>
</dbReference>
<evidence type="ECO:0000256" key="6">
    <source>
        <dbReference type="ARBA" id="ARBA00023136"/>
    </source>
</evidence>
<keyword evidence="6" id="KW-0472">Membrane</keyword>
<evidence type="ECO:0000256" key="5">
    <source>
        <dbReference type="ARBA" id="ARBA00023128"/>
    </source>
</evidence>
<evidence type="ECO:0000256" key="2">
    <source>
        <dbReference type="ARBA" id="ARBA00006617"/>
    </source>
</evidence>
<keyword evidence="8" id="KW-1185">Reference proteome</keyword>
<dbReference type="FunFam" id="3.40.50.720:FF:000366">
    <property type="entry name" value="Protein FMP52, mitochondrial"/>
    <property type="match status" value="1"/>
</dbReference>
<dbReference type="GO" id="GO:0005741">
    <property type="term" value="C:mitochondrial outer membrane"/>
    <property type="evidence" value="ECO:0007669"/>
    <property type="project" value="UniProtKB-SubCell"/>
</dbReference>
<dbReference type="EMBL" id="ML979141">
    <property type="protein sequence ID" value="KAF1911967.1"/>
    <property type="molecule type" value="Genomic_DNA"/>
</dbReference>
<keyword evidence="5" id="KW-0496">Mitochondrion</keyword>
<evidence type="ECO:0000313" key="7">
    <source>
        <dbReference type="EMBL" id="KAF1911967.1"/>
    </source>
</evidence>
<evidence type="ECO:0000256" key="3">
    <source>
        <dbReference type="ARBA" id="ARBA00022787"/>
    </source>
</evidence>
<dbReference type="OrthoDB" id="430436at2759"/>
<sequence>MAVATLAGSTGHVGSSILTYLLANPSFSAVYAYSRRDLPNPAGSTKLHPLTSSTTSQWPTLFPSREAAPKIFFSGLATTRADAGGFDNQRLIDYDLNLDLAKAAKTAGVETYVLISSAGADSKSMFAYMKMKGELEDSIRALGFKHTVFLRPGFIAGERTSRPSGASEAALRWVAKISGSVSPALKNAWAQDGELIAKAAVHAGVQCVQGKRQDGVWELAQADIVKLGSEL</sequence>
<organism evidence="7 8">
    <name type="scientific">Ampelomyces quisqualis</name>
    <name type="common">Powdery mildew agent</name>
    <dbReference type="NCBI Taxonomy" id="50730"/>
    <lineage>
        <taxon>Eukaryota</taxon>
        <taxon>Fungi</taxon>
        <taxon>Dikarya</taxon>
        <taxon>Ascomycota</taxon>
        <taxon>Pezizomycotina</taxon>
        <taxon>Dothideomycetes</taxon>
        <taxon>Pleosporomycetidae</taxon>
        <taxon>Pleosporales</taxon>
        <taxon>Pleosporineae</taxon>
        <taxon>Phaeosphaeriaceae</taxon>
        <taxon>Ampelomyces</taxon>
    </lineage>
</organism>
<dbReference type="Gene3D" id="3.40.50.720">
    <property type="entry name" value="NAD(P)-binding Rossmann-like Domain"/>
    <property type="match status" value="1"/>
</dbReference>
<evidence type="ECO:0008006" key="9">
    <source>
        <dbReference type="Google" id="ProtNLM"/>
    </source>
</evidence>
<dbReference type="PANTHER" id="PTHR14097">
    <property type="entry name" value="OXIDOREDUCTASE HTATIP2"/>
    <property type="match status" value="1"/>
</dbReference>
<evidence type="ECO:0000256" key="1">
    <source>
        <dbReference type="ARBA" id="ARBA00004450"/>
    </source>
</evidence>